<name>A0ABQ4B4E4_9ACTN</name>
<reference evidence="1 2" key="1">
    <citation type="submission" date="2021-01" db="EMBL/GenBank/DDBJ databases">
        <title>Whole genome shotgun sequence of Actinoplanes palleronii NBRC 14916.</title>
        <authorList>
            <person name="Komaki H."/>
            <person name="Tamura T."/>
        </authorList>
    </citation>
    <scope>NUCLEOTIDE SEQUENCE [LARGE SCALE GENOMIC DNA]</scope>
    <source>
        <strain evidence="1 2">NBRC 14916</strain>
    </source>
</reference>
<gene>
    <name evidence="1" type="ORF">Apa02nite_016350</name>
</gene>
<dbReference type="EMBL" id="BOMS01000021">
    <property type="protein sequence ID" value="GIE65527.1"/>
    <property type="molecule type" value="Genomic_DNA"/>
</dbReference>
<organism evidence="1 2">
    <name type="scientific">Actinoplanes palleronii</name>
    <dbReference type="NCBI Taxonomy" id="113570"/>
    <lineage>
        <taxon>Bacteria</taxon>
        <taxon>Bacillati</taxon>
        <taxon>Actinomycetota</taxon>
        <taxon>Actinomycetes</taxon>
        <taxon>Micromonosporales</taxon>
        <taxon>Micromonosporaceae</taxon>
        <taxon>Actinoplanes</taxon>
    </lineage>
</organism>
<dbReference type="RefSeq" id="WP_203824509.1">
    <property type="nucleotide sequence ID" value="NZ_BAAATY010000033.1"/>
</dbReference>
<protein>
    <recommendedName>
        <fullName evidence="3">AbiEi antitoxin C-terminal domain-containing protein</fullName>
    </recommendedName>
</protein>
<keyword evidence="2" id="KW-1185">Reference proteome</keyword>
<comment type="caution">
    <text evidence="1">The sequence shown here is derived from an EMBL/GenBank/DDBJ whole genome shotgun (WGS) entry which is preliminary data.</text>
</comment>
<evidence type="ECO:0000313" key="1">
    <source>
        <dbReference type="EMBL" id="GIE65527.1"/>
    </source>
</evidence>
<evidence type="ECO:0000313" key="2">
    <source>
        <dbReference type="Proteomes" id="UP000624709"/>
    </source>
</evidence>
<proteinExistence type="predicted"/>
<evidence type="ECO:0008006" key="3">
    <source>
        <dbReference type="Google" id="ProtNLM"/>
    </source>
</evidence>
<accession>A0ABQ4B4E4</accession>
<sequence>MRQLDEISRRQRGVVTRQQALKAGISSDVLRGRVMTGRWQRLMPATYATFPGRPPPAALRWAAVLHAGTGAMLCHRSAAEEAGLILEEAAQEAGTLTMGCRRGPVHVLIPERRRIRPVPGIVVHRSRHASIRRHPRRRPPQTRLEETVLDLVSTAADVEEAMHWITVACARRLTTPDLIAEALTRRSRMARREAVTTLLAHATTGHTPAPPDWPAP</sequence>
<dbReference type="Proteomes" id="UP000624709">
    <property type="component" value="Unassembled WGS sequence"/>
</dbReference>